<proteinExistence type="predicted"/>
<gene>
    <name evidence="2" type="ORF">SALB_07478</name>
</gene>
<evidence type="ECO:0000313" key="3">
    <source>
        <dbReference type="Proteomes" id="UP000288351"/>
    </source>
</evidence>
<reference evidence="2 3" key="1">
    <citation type="journal article" date="2019" name="Microbiol. Resour. Announc.">
        <title>Draft Genome Sequence of the Most Traditional epsilon-Poly-l-Lysine Producer, Streptomyces albulus NBRC14147.</title>
        <authorList>
            <person name="Yamanaka K."/>
            <person name="Hamano Y."/>
        </authorList>
    </citation>
    <scope>NUCLEOTIDE SEQUENCE [LARGE SCALE GENOMIC DNA]</scope>
    <source>
        <strain evidence="2 3">NBRC 14147</strain>
    </source>
</reference>
<dbReference type="EMBL" id="BHXC01000007">
    <property type="protein sequence ID" value="GCB94677.1"/>
    <property type="molecule type" value="Genomic_DNA"/>
</dbReference>
<dbReference type="AlphaFoldDB" id="A0A401RAR2"/>
<accession>A0A401RAR2</accession>
<feature type="compositionally biased region" description="Gly residues" evidence="1">
    <location>
        <begin position="568"/>
        <end position="579"/>
    </location>
</feature>
<organism evidence="2 3">
    <name type="scientific">Streptomyces noursei</name>
    <name type="common">Streptomyces albulus</name>
    <dbReference type="NCBI Taxonomy" id="1971"/>
    <lineage>
        <taxon>Bacteria</taxon>
        <taxon>Bacillati</taxon>
        <taxon>Actinomycetota</taxon>
        <taxon>Actinomycetes</taxon>
        <taxon>Kitasatosporales</taxon>
        <taxon>Streptomycetaceae</taxon>
        <taxon>Streptomyces</taxon>
    </lineage>
</organism>
<sequence length="1102" mass="116170">MSDAPVDPSEVPVFTGDLDLLESKVKSLSHSGPKVETAGSDVHKSFGGLSAFYKAPEAEQLFGVTKPVADKAHGVSHDMSVIAGALGTYAREIRPLVHQLQQLKQDAAAFRHRVDSSDDDWREDGDLTDENLARRNKIAEVWAAFQAAERDCYAKIVGLVGGKALHAIDASHKNGYGYDAETLKQSKSLPWGDAVEESVPWWKVWRHAYDFGKGVVVDGVWGTIKGLGTLIGLDGGDAAGQAWANLAKLQTGISLITMPLLAPAYVMAPGHMLPSWLRESRTAMLDTGKAFVAWDQWDSNSPRAAGAVTFNVVTAIFTRGGGAAVEGAGKAAAAVKALSFAGKVGHAIDPMTYVFKGAGAGLSKIGDLVAHFKSTGHVEVPKISEGAYSLPEGATKLPDGTVQLPKGTAVPEGATKLPEGRIKLPEGTVTLPPKTVKDPFTGNYTDAAGHLYDKDGSPLQHADDAPKGKPTHSATGEDNPRTETPVRQDQPILATVGGRGDDVTHIGSDISAPTHAGDNAGTRPIGGTANHMPTNSHTSGGGGGTPRTPDTGGLDNSTSAAGHATDSGGTGSAGHGSGDGTSTPHQGDGPSHTGDHISGSAGEDHAPGSSGADTPLGDHGASSPDGPRGDLPDGSWAGENGLVLDREANAAADDFMRRSAEAEPRITESMQDIAGKADNGKLIGLEYRLKGEDSFKRKLATDMLEDIGMDHGQALRDIKDSIRYTMEVPSKGYAHGVQQAINDLQARGFENVTFKNTWNSVGYKGINSTWRDPVSGQVFELQFHTAESFTAKMDGHVLYEKERLPGVSPQEVAAIKAEQAELFGKVPVPHDAGAIRIGAHGSDDVAAALGKDLDSTAHDLGSVGDDVGGLGDDAAHTSGLGDDAPNVAGDAERPYTHGPKGGWGGAGWVERPSTYAAGVYDSLRATPNHVDVPAMARHTGLNEDVIRQVKTHMIKQQHDVVIRPGESRRGLFTPRDDLAALWDGARKGTLDADQIAEFKHLMTHEYVESRLMKGGLPYLRDETGLWRWGDDGEFDGRRSPKSLSAAGAHDLAPNPVRGGFGTQWQKLGLRHPKTALAADLSNIDDFVKDIVQELRAKGLDLK</sequence>
<comment type="caution">
    <text evidence="2">The sequence shown here is derived from an EMBL/GenBank/DDBJ whole genome shotgun (WGS) entry which is preliminary data.</text>
</comment>
<feature type="region of interest" description="Disordered" evidence="1">
    <location>
        <begin position="864"/>
        <end position="887"/>
    </location>
</feature>
<dbReference type="Proteomes" id="UP000288351">
    <property type="component" value="Unassembled WGS sequence"/>
</dbReference>
<evidence type="ECO:0000313" key="2">
    <source>
        <dbReference type="EMBL" id="GCB94677.1"/>
    </source>
</evidence>
<protein>
    <submittedName>
        <fullName evidence="2">Uncharacterized protein</fullName>
    </submittedName>
</protein>
<evidence type="ECO:0000256" key="1">
    <source>
        <dbReference type="SAM" id="MobiDB-lite"/>
    </source>
</evidence>
<feature type="region of interest" description="Disordered" evidence="1">
    <location>
        <begin position="447"/>
        <end position="639"/>
    </location>
</feature>
<name>A0A401RAR2_STRNR</name>
<dbReference type="RefSeq" id="WP_016571490.1">
    <property type="nucleotide sequence ID" value="NZ_BHXC01000007.1"/>
</dbReference>
<feature type="compositionally biased region" description="Basic and acidic residues" evidence="1">
    <location>
        <begin position="451"/>
        <end position="467"/>
    </location>
</feature>
<feature type="compositionally biased region" description="Low complexity" evidence="1">
    <location>
        <begin position="546"/>
        <end position="567"/>
    </location>
</feature>